<dbReference type="Proteomes" id="UP001057402">
    <property type="component" value="Chromosome 4"/>
</dbReference>
<name>A0ACB9R774_9MYRT</name>
<proteinExistence type="predicted"/>
<evidence type="ECO:0000313" key="2">
    <source>
        <dbReference type="Proteomes" id="UP001057402"/>
    </source>
</evidence>
<gene>
    <name evidence="1" type="ORF">MLD38_012382</name>
</gene>
<reference evidence="2" key="1">
    <citation type="journal article" date="2023" name="Front. Plant Sci.">
        <title>Chromosomal-level genome assembly of Melastoma candidum provides insights into trichome evolution.</title>
        <authorList>
            <person name="Zhong Y."/>
            <person name="Wu W."/>
            <person name="Sun C."/>
            <person name="Zou P."/>
            <person name="Liu Y."/>
            <person name="Dai S."/>
            <person name="Zhou R."/>
        </authorList>
    </citation>
    <scope>NUCLEOTIDE SEQUENCE [LARGE SCALE GENOMIC DNA]</scope>
</reference>
<evidence type="ECO:0000313" key="1">
    <source>
        <dbReference type="EMBL" id="KAI4374378.1"/>
    </source>
</evidence>
<comment type="caution">
    <text evidence="1">The sequence shown here is derived from an EMBL/GenBank/DDBJ whole genome shotgun (WGS) entry which is preliminary data.</text>
</comment>
<keyword evidence="2" id="KW-1185">Reference proteome</keyword>
<accession>A0ACB9R774</accession>
<dbReference type="EMBL" id="CM042883">
    <property type="protein sequence ID" value="KAI4374378.1"/>
    <property type="molecule type" value="Genomic_DNA"/>
</dbReference>
<organism evidence="1 2">
    <name type="scientific">Melastoma candidum</name>
    <dbReference type="NCBI Taxonomy" id="119954"/>
    <lineage>
        <taxon>Eukaryota</taxon>
        <taxon>Viridiplantae</taxon>
        <taxon>Streptophyta</taxon>
        <taxon>Embryophyta</taxon>
        <taxon>Tracheophyta</taxon>
        <taxon>Spermatophyta</taxon>
        <taxon>Magnoliopsida</taxon>
        <taxon>eudicotyledons</taxon>
        <taxon>Gunneridae</taxon>
        <taxon>Pentapetalae</taxon>
        <taxon>rosids</taxon>
        <taxon>malvids</taxon>
        <taxon>Myrtales</taxon>
        <taxon>Melastomataceae</taxon>
        <taxon>Melastomatoideae</taxon>
        <taxon>Melastomateae</taxon>
        <taxon>Melastoma</taxon>
    </lineage>
</organism>
<sequence>MSTADGDHALVVEVVSAHNLMPKDGEGSSSPFVEVRFDNQRLRTRVKPKDLNPVWNETLIFSPVDLANLPYMTLDVHVFNERRSVSSRSFLGKVRVPGSDVAKARADEVGVQVFALDKRNLFSHVRGEISLKLCVRGAGEVKGIVGGAGGRGGRKGKPGRQQQPQPNAVLAVPRPQVVTVRQNMQNHLPQGGKPGGQGLVSRKPCVPGEMVPVVVAQAAFGGGVGGGGGGEYALKETRPPLGGVLSKDKMSATYDLVEQMQYLYVKVVKAREVTVLNGCGEVVAEVKLGNYRGIAKMVRNLEWDQVFAFSRDCVQSSMVEVFLKEAGKDEFLGRVWFDLNEVPKRVPPDSPLAPQWHRMEDRKGEKAKAGEVMLAVWFGTQADEAFSEAWHSKAANVTFDSLCWIKSKVYLSPKLWYLRVTVIEAQDVVPADRGTVAARFPELSVKAQVGNQVLRTRIASDIPMRSLSHPYWNEDMMFVVPEPFEDYLIVSVEDRVASNRDEVVGRVLIPVNTVERRMDDKPVVPRWFILDSHFGATNDSKVTTRFGSRMHLQVSLDGGYHVLDEAALYCSDVRPTAKQLWKPHVGLLEMGILGATGLVPVKIKEGTGGSTDAYCVAKYGQKWVRTRTVVDSPSPKWNEQYTWEVFDPCTVITVGVFDNSRVGKNLANNIAAALKDARIGKVRIRLSTLESDRVYTHSYPLLMLHPTGVKKMGELHLAVRFSCANTSNMLHMYTMPLLPKMHYVRPLSIHQLENLRYQAMNVVASRLSRAEPPLGREVVDYMLDHDSHMWSMRRSKANFFRLMNLLSGLVTIARCIELICSWHKPIYSAMFGVTFLWLVYCPELILPIVLLLMALTGLLRYRSRPRHPPHMDTLLSHAETVYPDELDEEFDSFPTTRGAELVKTRYDHLRSVAGRIQTVVSDMATQGERFQALLSWRDPRATFLFIIFCLITSVCLYAIPAKSIVAIWGVNAMRPPRFRSRLPCQALCFFRRLPTKADSLQ</sequence>
<protein>
    <submittedName>
        <fullName evidence="1">Uncharacterized protein</fullName>
    </submittedName>
</protein>